<dbReference type="Gene3D" id="3.40.430.10">
    <property type="entry name" value="Dihydrofolate Reductase, subunit A"/>
    <property type="match status" value="1"/>
</dbReference>
<gene>
    <name evidence="2" type="primary">yyaP</name>
    <name evidence="2" type="ORF">SAMEA3545359_02696</name>
</gene>
<name>A0A1C6K716_9FIRM</name>
<dbReference type="PANTHER" id="PTHR38011">
    <property type="entry name" value="DIHYDROFOLATE REDUCTASE FAMILY PROTEIN (AFU_ORTHOLOGUE AFUA_8G06820)"/>
    <property type="match status" value="1"/>
</dbReference>
<dbReference type="InterPro" id="IPR050765">
    <property type="entry name" value="Riboflavin_Biosynth_HTPR"/>
</dbReference>
<dbReference type="GO" id="GO:0009231">
    <property type="term" value="P:riboflavin biosynthetic process"/>
    <property type="evidence" value="ECO:0007669"/>
    <property type="project" value="InterPro"/>
</dbReference>
<dbReference type="InterPro" id="IPR002734">
    <property type="entry name" value="RibDG_C"/>
</dbReference>
<sequence>MRRVVVYIGMSLDGYIADRNGGVKWMTGDGSEPGSAGSYQQFIETVDTVLMGYRTYRQIVTELSGGRWVYRGKKSYVLTHRDMESTGEITFTHQDLTALIGALKARPGGDIWVCGGADIICQLMAGQLIDRYHVTVLPVILGGGLRLFAPQERCCRLRLLSTAVYDGMVDLVYERR</sequence>
<dbReference type="InterPro" id="IPR024072">
    <property type="entry name" value="DHFR-like_dom_sf"/>
</dbReference>
<dbReference type="PANTHER" id="PTHR38011:SF11">
    <property type="entry name" value="2,5-DIAMINO-6-RIBOSYLAMINO-4(3H)-PYRIMIDINONE 5'-PHOSPHATE REDUCTASE"/>
    <property type="match status" value="1"/>
</dbReference>
<dbReference type="GO" id="GO:0008703">
    <property type="term" value="F:5-amino-6-(5-phosphoribosylamino)uracil reductase activity"/>
    <property type="evidence" value="ECO:0007669"/>
    <property type="project" value="InterPro"/>
</dbReference>
<evidence type="ECO:0000259" key="1">
    <source>
        <dbReference type="Pfam" id="PF01872"/>
    </source>
</evidence>
<reference evidence="2" key="1">
    <citation type="submission" date="2015-09" db="EMBL/GenBank/DDBJ databases">
        <authorList>
            <consortium name="Pathogen Informatics"/>
        </authorList>
    </citation>
    <scope>NUCLEOTIDE SEQUENCE</scope>
    <source>
        <strain evidence="2">2789STDY5834896</strain>
    </source>
</reference>
<dbReference type="AlphaFoldDB" id="A0A1C6K716"/>
<dbReference type="SUPFAM" id="SSF53597">
    <property type="entry name" value="Dihydrofolate reductase-like"/>
    <property type="match status" value="1"/>
</dbReference>
<feature type="domain" description="Bacterial bifunctional deaminase-reductase C-terminal" evidence="1">
    <location>
        <begin position="4"/>
        <end position="165"/>
    </location>
</feature>
<accession>A0A1C6K716</accession>
<organism evidence="2">
    <name type="scientific">uncultured Anaerotruncus sp</name>
    <dbReference type="NCBI Taxonomy" id="905011"/>
    <lineage>
        <taxon>Bacteria</taxon>
        <taxon>Bacillati</taxon>
        <taxon>Bacillota</taxon>
        <taxon>Clostridia</taxon>
        <taxon>Eubacteriales</taxon>
        <taxon>Oscillospiraceae</taxon>
        <taxon>Anaerotruncus</taxon>
        <taxon>environmental samples</taxon>
    </lineage>
</organism>
<dbReference type="Pfam" id="PF01872">
    <property type="entry name" value="RibD_C"/>
    <property type="match status" value="1"/>
</dbReference>
<dbReference type="EMBL" id="FMHG01000003">
    <property type="protein sequence ID" value="SCJ89967.1"/>
    <property type="molecule type" value="Genomic_DNA"/>
</dbReference>
<proteinExistence type="predicted"/>
<protein>
    <submittedName>
        <fullName evidence="2">Pyrimidine deaminase</fullName>
    </submittedName>
</protein>
<evidence type="ECO:0000313" key="2">
    <source>
        <dbReference type="EMBL" id="SCJ89967.1"/>
    </source>
</evidence>